<feature type="transmembrane region" description="Helical" evidence="7">
    <location>
        <begin position="197"/>
        <end position="216"/>
    </location>
</feature>
<keyword evidence="5 7" id="KW-1133">Transmembrane helix</keyword>
<feature type="domain" description="PTM1-like N-terminal" evidence="9">
    <location>
        <begin position="12"/>
        <end position="150"/>
    </location>
</feature>
<gene>
    <name evidence="10" type="ORF">PACTADRAFT_19724</name>
</gene>
<feature type="non-terminal residue" evidence="10">
    <location>
        <position position="452"/>
    </location>
</feature>
<feature type="transmembrane region" description="Helical" evidence="7">
    <location>
        <begin position="275"/>
        <end position="292"/>
    </location>
</feature>
<organism evidence="10 11">
    <name type="scientific">Pachysolen tannophilus NRRL Y-2460</name>
    <dbReference type="NCBI Taxonomy" id="669874"/>
    <lineage>
        <taxon>Eukaryota</taxon>
        <taxon>Fungi</taxon>
        <taxon>Dikarya</taxon>
        <taxon>Ascomycota</taxon>
        <taxon>Saccharomycotina</taxon>
        <taxon>Pichiomycetes</taxon>
        <taxon>Pachysolenaceae</taxon>
        <taxon>Pachysolen</taxon>
    </lineage>
</organism>
<name>A0A1E4TXL8_PACTA</name>
<feature type="transmembrane region" description="Helical" evidence="7">
    <location>
        <begin position="304"/>
        <end position="328"/>
    </location>
</feature>
<protein>
    <recommendedName>
        <fullName evidence="12">Membrane protein PTM1</fullName>
    </recommendedName>
</protein>
<evidence type="ECO:0008006" key="12">
    <source>
        <dbReference type="Google" id="ProtNLM"/>
    </source>
</evidence>
<dbReference type="InterPro" id="IPR009637">
    <property type="entry name" value="GPR107/GPR108-like"/>
</dbReference>
<feature type="domain" description="GOST seven transmembrane" evidence="8">
    <location>
        <begin position="162"/>
        <end position="416"/>
    </location>
</feature>
<evidence type="ECO:0000259" key="9">
    <source>
        <dbReference type="Pfam" id="PF21902"/>
    </source>
</evidence>
<evidence type="ECO:0000313" key="10">
    <source>
        <dbReference type="EMBL" id="ODV96487.1"/>
    </source>
</evidence>
<dbReference type="OrthoDB" id="19932at2759"/>
<evidence type="ECO:0000256" key="3">
    <source>
        <dbReference type="ARBA" id="ARBA00022692"/>
    </source>
</evidence>
<comment type="similarity">
    <text evidence="2">Belongs to the LU7TM family.</text>
</comment>
<dbReference type="Pfam" id="PF06814">
    <property type="entry name" value="GOST_TM"/>
    <property type="match status" value="1"/>
</dbReference>
<dbReference type="InterPro" id="IPR053938">
    <property type="entry name" value="PTM1-like_N"/>
</dbReference>
<evidence type="ECO:0000313" key="11">
    <source>
        <dbReference type="Proteomes" id="UP000094236"/>
    </source>
</evidence>
<feature type="transmembrane region" description="Helical" evidence="7">
    <location>
        <begin position="165"/>
        <end position="185"/>
    </location>
</feature>
<keyword evidence="11" id="KW-1185">Reference proteome</keyword>
<feature type="non-terminal residue" evidence="10">
    <location>
        <position position="1"/>
    </location>
</feature>
<evidence type="ECO:0000256" key="5">
    <source>
        <dbReference type="ARBA" id="ARBA00022989"/>
    </source>
</evidence>
<dbReference type="EMBL" id="KV454013">
    <property type="protein sequence ID" value="ODV96487.1"/>
    <property type="molecule type" value="Genomic_DNA"/>
</dbReference>
<dbReference type="STRING" id="669874.A0A1E4TXL8"/>
<dbReference type="Pfam" id="PF21902">
    <property type="entry name" value="PTM1-like_N"/>
    <property type="match status" value="1"/>
</dbReference>
<keyword evidence="6 7" id="KW-0472">Membrane</keyword>
<dbReference type="PANTHER" id="PTHR21229:SF1">
    <property type="entry name" value="GH17801P"/>
    <property type="match status" value="1"/>
</dbReference>
<accession>A0A1E4TXL8</accession>
<feature type="transmembrane region" description="Helical" evidence="7">
    <location>
        <begin position="236"/>
        <end position="263"/>
    </location>
</feature>
<keyword evidence="3 7" id="KW-0812">Transmembrane</keyword>
<keyword evidence="4" id="KW-0732">Signal</keyword>
<evidence type="ECO:0000259" key="8">
    <source>
        <dbReference type="Pfam" id="PF06814"/>
    </source>
</evidence>
<dbReference type="GO" id="GO:0042147">
    <property type="term" value="P:retrograde transport, endosome to Golgi"/>
    <property type="evidence" value="ECO:0007669"/>
    <property type="project" value="TreeGrafter"/>
</dbReference>
<evidence type="ECO:0000256" key="2">
    <source>
        <dbReference type="ARBA" id="ARBA00007883"/>
    </source>
</evidence>
<evidence type="ECO:0000256" key="1">
    <source>
        <dbReference type="ARBA" id="ARBA00004141"/>
    </source>
</evidence>
<evidence type="ECO:0000256" key="7">
    <source>
        <dbReference type="SAM" id="Phobius"/>
    </source>
</evidence>
<dbReference type="Proteomes" id="UP000094236">
    <property type="component" value="Unassembled WGS sequence"/>
</dbReference>
<dbReference type="GO" id="GO:0016020">
    <property type="term" value="C:membrane"/>
    <property type="evidence" value="ECO:0007669"/>
    <property type="project" value="UniProtKB-SubCell"/>
</dbReference>
<dbReference type="InterPro" id="IPR053937">
    <property type="entry name" value="GOST_TM"/>
</dbReference>
<reference evidence="11" key="1">
    <citation type="submission" date="2016-05" db="EMBL/GenBank/DDBJ databases">
        <title>Comparative genomics of biotechnologically important yeasts.</title>
        <authorList>
            <consortium name="DOE Joint Genome Institute"/>
            <person name="Riley R."/>
            <person name="Haridas S."/>
            <person name="Wolfe K.H."/>
            <person name="Lopes M.R."/>
            <person name="Hittinger C.T."/>
            <person name="Goker M."/>
            <person name="Salamov A."/>
            <person name="Wisecaver J."/>
            <person name="Long T.M."/>
            <person name="Aerts A.L."/>
            <person name="Barry K."/>
            <person name="Choi C."/>
            <person name="Clum A."/>
            <person name="Coughlan A.Y."/>
            <person name="Deshpande S."/>
            <person name="Douglass A.P."/>
            <person name="Hanson S.J."/>
            <person name="Klenk H.-P."/>
            <person name="Labutti K."/>
            <person name="Lapidus A."/>
            <person name="Lindquist E."/>
            <person name="Lipzen A."/>
            <person name="Meier-Kolthoff J.P."/>
            <person name="Ohm R.A."/>
            <person name="Otillar R.P."/>
            <person name="Pangilinan J."/>
            <person name="Peng Y."/>
            <person name="Rokas A."/>
            <person name="Rosa C.A."/>
            <person name="Scheuner C."/>
            <person name="Sibirny A.A."/>
            <person name="Slot J.C."/>
            <person name="Stielow J.B."/>
            <person name="Sun H."/>
            <person name="Kurtzman C.P."/>
            <person name="Blackwell M."/>
            <person name="Grigoriev I.V."/>
            <person name="Jeffries T.W."/>
        </authorList>
    </citation>
    <scope>NUCLEOTIDE SEQUENCE [LARGE SCALE GENOMIC DNA]</scope>
    <source>
        <strain evidence="11">NRRL Y-2460</strain>
    </source>
</reference>
<evidence type="ECO:0000256" key="6">
    <source>
        <dbReference type="ARBA" id="ARBA00023136"/>
    </source>
</evidence>
<sequence length="452" mass="51680">SANKAFVTWKDSQVCTGMYSKNDWSGNINNPFIKLNLQSFQNEAGNSDDIDVSVVIFEYRDIDTIGVEVDGVERYICDESLIALDYCNTSMQNTFILESNATSYNQVLSTRLTEIGDNDLTYFVKETGYYCVATYSATATNYKILINFQNAFGNLAASEISKLPLYGLLAVIYAVCLCIYLFQVFKHRAELLLLQKYLAGFFIFLTVENILIWSLYDVQNNNKRYPLPAGIKFYMFFISVLNSFKISFSFFLLLIISLGYGVVYPKLNKKLMLKCKLLGLIHFIFGVFYLIVKSSNSSWKNSLLTLLSTLPLAITLTIFYFLILSSLSKTVKFLTENRQIIKLNMYKKLFKLIFFSLLMMVLAMVIVTLLFFNDSVTNAIEKFWKFNDVLMDFWPSCLYFVVFIGIAIIWRPTDTSYMLAASSQLPQNDSEANAGMGHQMQGTEFELDDLQS</sequence>
<proteinExistence type="inferred from homology"/>
<dbReference type="AlphaFoldDB" id="A0A1E4TXL8"/>
<feature type="transmembrane region" description="Helical" evidence="7">
    <location>
        <begin position="393"/>
        <end position="410"/>
    </location>
</feature>
<dbReference type="PANTHER" id="PTHR21229">
    <property type="entry name" value="LUNG SEVEN TRANSMEMBRANE RECEPTOR"/>
    <property type="match status" value="1"/>
</dbReference>
<feature type="transmembrane region" description="Helical" evidence="7">
    <location>
        <begin position="349"/>
        <end position="373"/>
    </location>
</feature>
<dbReference type="GO" id="GO:0005794">
    <property type="term" value="C:Golgi apparatus"/>
    <property type="evidence" value="ECO:0007669"/>
    <property type="project" value="TreeGrafter"/>
</dbReference>
<evidence type="ECO:0000256" key="4">
    <source>
        <dbReference type="ARBA" id="ARBA00022729"/>
    </source>
</evidence>
<dbReference type="GO" id="GO:0005829">
    <property type="term" value="C:cytosol"/>
    <property type="evidence" value="ECO:0007669"/>
    <property type="project" value="GOC"/>
</dbReference>
<comment type="subcellular location">
    <subcellularLocation>
        <location evidence="1">Membrane</location>
        <topology evidence="1">Multi-pass membrane protein</topology>
    </subcellularLocation>
</comment>